<evidence type="ECO:0000313" key="3">
    <source>
        <dbReference type="EMBL" id="KAK1283208.1"/>
    </source>
</evidence>
<protein>
    <recommendedName>
        <fullName evidence="2">KIB1-4 beta-propeller domain-containing protein</fullName>
    </recommendedName>
</protein>
<comment type="caution">
    <text evidence="3">The sequence shown here is derived from an EMBL/GenBank/DDBJ whole genome shotgun (WGS) entry which is preliminary data.</text>
</comment>
<keyword evidence="4" id="KW-1185">Reference proteome</keyword>
<feature type="compositionally biased region" description="Pro residues" evidence="1">
    <location>
        <begin position="68"/>
        <end position="84"/>
    </location>
</feature>
<reference evidence="3" key="1">
    <citation type="journal article" date="2023" name="Nat. Commun.">
        <title>Diploid and tetraploid genomes of Acorus and the evolution of monocots.</title>
        <authorList>
            <person name="Ma L."/>
            <person name="Liu K.W."/>
            <person name="Li Z."/>
            <person name="Hsiao Y.Y."/>
            <person name="Qi Y."/>
            <person name="Fu T."/>
            <person name="Tang G.D."/>
            <person name="Zhang D."/>
            <person name="Sun W.H."/>
            <person name="Liu D.K."/>
            <person name="Li Y."/>
            <person name="Chen G.Z."/>
            <person name="Liu X.D."/>
            <person name="Liao X.Y."/>
            <person name="Jiang Y.T."/>
            <person name="Yu X."/>
            <person name="Hao Y."/>
            <person name="Huang J."/>
            <person name="Zhao X.W."/>
            <person name="Ke S."/>
            <person name="Chen Y.Y."/>
            <person name="Wu W.L."/>
            <person name="Hsu J.L."/>
            <person name="Lin Y.F."/>
            <person name="Huang M.D."/>
            <person name="Li C.Y."/>
            <person name="Huang L."/>
            <person name="Wang Z.W."/>
            <person name="Zhao X."/>
            <person name="Zhong W.Y."/>
            <person name="Peng D.H."/>
            <person name="Ahmad S."/>
            <person name="Lan S."/>
            <person name="Zhang J.S."/>
            <person name="Tsai W.C."/>
            <person name="Van de Peer Y."/>
            <person name="Liu Z.J."/>
        </authorList>
    </citation>
    <scope>NUCLEOTIDE SEQUENCE</scope>
    <source>
        <strain evidence="3">CP</strain>
    </source>
</reference>
<sequence>MRLLNLTDDRPKPFTLPHLLDGTSIVCGASSKGYIVTLSPSADMHLLNHFTHQSLPLPSLPNLLGFNHPPPSPPSSMPSSPHSPPSSTASPRSSSSTQPTPPTPSSLGSWDNLPLFISKAISFDRTVAIMIYGFNRRSLAFTHVGEAGGVVACIPVDSNKRYYDVIHRRDDGLVWAVTEVGEVEAWDIESEQAPVLVKCVGCLLDAEPPSEEDIPSECDLLEKRYIVEIEGSFCRPCMTQDYETEIMLNETERFEVYKLGVDEEEWVRMEGGVGEDWVLFWGDNESVAVKTEDVPGCLNDL</sequence>
<evidence type="ECO:0000259" key="2">
    <source>
        <dbReference type="Pfam" id="PF03478"/>
    </source>
</evidence>
<reference evidence="3" key="2">
    <citation type="submission" date="2023-06" db="EMBL/GenBank/DDBJ databases">
        <authorList>
            <person name="Ma L."/>
            <person name="Liu K.-W."/>
            <person name="Li Z."/>
            <person name="Hsiao Y.-Y."/>
            <person name="Qi Y."/>
            <person name="Fu T."/>
            <person name="Tang G."/>
            <person name="Zhang D."/>
            <person name="Sun W.-H."/>
            <person name="Liu D.-K."/>
            <person name="Li Y."/>
            <person name="Chen G.-Z."/>
            <person name="Liu X.-D."/>
            <person name="Liao X.-Y."/>
            <person name="Jiang Y.-T."/>
            <person name="Yu X."/>
            <person name="Hao Y."/>
            <person name="Huang J."/>
            <person name="Zhao X.-W."/>
            <person name="Ke S."/>
            <person name="Chen Y.-Y."/>
            <person name="Wu W.-L."/>
            <person name="Hsu J.-L."/>
            <person name="Lin Y.-F."/>
            <person name="Huang M.-D."/>
            <person name="Li C.-Y."/>
            <person name="Huang L."/>
            <person name="Wang Z.-W."/>
            <person name="Zhao X."/>
            <person name="Zhong W.-Y."/>
            <person name="Peng D.-H."/>
            <person name="Ahmad S."/>
            <person name="Lan S."/>
            <person name="Zhang J.-S."/>
            <person name="Tsai W.-C."/>
            <person name="Van De Peer Y."/>
            <person name="Liu Z.-J."/>
        </authorList>
    </citation>
    <scope>NUCLEOTIDE SEQUENCE</scope>
    <source>
        <strain evidence="3">CP</strain>
        <tissue evidence="3">Leaves</tissue>
    </source>
</reference>
<feature type="domain" description="KIB1-4 beta-propeller" evidence="2">
    <location>
        <begin position="4"/>
        <end position="300"/>
    </location>
</feature>
<dbReference type="InterPro" id="IPR050942">
    <property type="entry name" value="F-box_BR-signaling"/>
</dbReference>
<feature type="compositionally biased region" description="Low complexity" evidence="1">
    <location>
        <begin position="85"/>
        <end position="98"/>
    </location>
</feature>
<evidence type="ECO:0000256" key="1">
    <source>
        <dbReference type="SAM" id="MobiDB-lite"/>
    </source>
</evidence>
<proteinExistence type="predicted"/>
<dbReference type="Pfam" id="PF03478">
    <property type="entry name" value="Beta-prop_KIB1-4"/>
    <property type="match status" value="1"/>
</dbReference>
<dbReference type="InterPro" id="IPR005174">
    <property type="entry name" value="KIB1-4_b-propeller"/>
</dbReference>
<organism evidence="3 4">
    <name type="scientific">Acorus calamus</name>
    <name type="common">Sweet flag</name>
    <dbReference type="NCBI Taxonomy" id="4465"/>
    <lineage>
        <taxon>Eukaryota</taxon>
        <taxon>Viridiplantae</taxon>
        <taxon>Streptophyta</taxon>
        <taxon>Embryophyta</taxon>
        <taxon>Tracheophyta</taxon>
        <taxon>Spermatophyta</taxon>
        <taxon>Magnoliopsida</taxon>
        <taxon>Liliopsida</taxon>
        <taxon>Acoraceae</taxon>
        <taxon>Acorus</taxon>
    </lineage>
</organism>
<feature type="region of interest" description="Disordered" evidence="1">
    <location>
        <begin position="61"/>
        <end position="106"/>
    </location>
</feature>
<dbReference type="PANTHER" id="PTHR44259">
    <property type="entry name" value="OS07G0183000 PROTEIN-RELATED"/>
    <property type="match status" value="1"/>
</dbReference>
<name>A0AAV9C4I1_ACOCL</name>
<evidence type="ECO:0000313" key="4">
    <source>
        <dbReference type="Proteomes" id="UP001180020"/>
    </source>
</evidence>
<accession>A0AAV9C4I1</accession>
<dbReference type="PANTHER" id="PTHR44259:SF114">
    <property type="entry name" value="OS06G0707300 PROTEIN"/>
    <property type="match status" value="1"/>
</dbReference>
<dbReference type="AlphaFoldDB" id="A0AAV9C4I1"/>
<gene>
    <name evidence="3" type="ORF">QJS10_CPB21g01118</name>
</gene>
<dbReference type="EMBL" id="JAUJYO010000021">
    <property type="protein sequence ID" value="KAK1283208.1"/>
    <property type="molecule type" value="Genomic_DNA"/>
</dbReference>
<dbReference type="Proteomes" id="UP001180020">
    <property type="component" value="Unassembled WGS sequence"/>
</dbReference>